<sequence length="556" mass="64120">MDSSDDNFVWSDASSNHDTKMDLKITKENYDDESESGYSYKKIIQKELFNFRQENTGLEINDSKKSKKRKNMDLDSSYKGEPHIQDEEFLNLKVKEEQLSIEEQSPKPKSKKKKKHKESIHESLDTHCGQSETFTNSTSQCENSENISSAKEELQDTESNRIKKKKAKKKKEKIDSEDMIVEEKFSAEETIIEERVPNGHIAGNNITDSQDKAKENYDNLNNTSILYESNEQSLVDVNKDVISNIDTSKKRKTKSSLLGNVTFNDETIISSSSISNKESQRTSKISDRIRFEDEDSIDVHSLDQSNKMSSITHSTQLQSYIKMNPYLKYISPNFHSDFIISQDDEVWVLKCPHEIDIKNLKDTSILLDNKCKFKVGNQTYVGLVENSSNRIAILTVDKNVPVIKNIPLSGTVHFHKRIPKAHFIEDNIMVNNQTNFIPLPEIKCRHPLFGTNYKHAIKLPKHIIQRLNPSEVEPTPTSNEKRKKKMKKNKKENLSDNERESKPDPESLEVLHKKRKRKHSKDGETSPKLIKRLKHDLDSDENGESEKAIEKQLFSF</sequence>
<accession>A0A8S3XTT6</accession>
<dbReference type="AlphaFoldDB" id="A0A8S3XTT6"/>
<dbReference type="InterPro" id="IPR013240">
    <property type="entry name" value="DNA-dir_RNA_pol1_su_RPA34"/>
</dbReference>
<dbReference type="Proteomes" id="UP000691718">
    <property type="component" value="Unassembled WGS sequence"/>
</dbReference>
<feature type="compositionally biased region" description="Basic and acidic residues" evidence="1">
    <location>
        <begin position="71"/>
        <end position="86"/>
    </location>
</feature>
<dbReference type="GO" id="GO:0006360">
    <property type="term" value="P:transcription by RNA polymerase I"/>
    <property type="evidence" value="ECO:0007669"/>
    <property type="project" value="InterPro"/>
</dbReference>
<comment type="caution">
    <text evidence="2">The sequence shown here is derived from an EMBL/GenBank/DDBJ whole genome shotgun (WGS) entry which is preliminary data.</text>
</comment>
<feature type="region of interest" description="Disordered" evidence="1">
    <location>
        <begin position="467"/>
        <end position="556"/>
    </location>
</feature>
<proteinExistence type="predicted"/>
<feature type="compositionally biased region" description="Polar residues" evidence="1">
    <location>
        <begin position="128"/>
        <end position="149"/>
    </location>
</feature>
<reference evidence="2" key="1">
    <citation type="submission" date="2021-04" db="EMBL/GenBank/DDBJ databases">
        <authorList>
            <person name="Tunstrom K."/>
        </authorList>
    </citation>
    <scope>NUCLEOTIDE SEQUENCE</scope>
</reference>
<gene>
    <name evidence="2" type="ORF">PAPOLLO_LOCUS22430</name>
</gene>
<feature type="compositionally biased region" description="Basic residues" evidence="1">
    <location>
        <begin position="481"/>
        <end position="490"/>
    </location>
</feature>
<dbReference type="EMBL" id="CAJQZP010001376">
    <property type="protein sequence ID" value="CAG5042526.1"/>
    <property type="molecule type" value="Genomic_DNA"/>
</dbReference>
<keyword evidence="3" id="KW-1185">Reference proteome</keyword>
<evidence type="ECO:0000313" key="2">
    <source>
        <dbReference type="EMBL" id="CAG5042526.1"/>
    </source>
</evidence>
<protein>
    <submittedName>
        <fullName evidence="2">(apollo) hypothetical protein</fullName>
    </submittedName>
</protein>
<evidence type="ECO:0000256" key="1">
    <source>
        <dbReference type="SAM" id="MobiDB-lite"/>
    </source>
</evidence>
<feature type="compositionally biased region" description="Basic residues" evidence="1">
    <location>
        <begin position="162"/>
        <end position="171"/>
    </location>
</feature>
<feature type="compositionally biased region" description="Basic residues" evidence="1">
    <location>
        <begin position="108"/>
        <end position="118"/>
    </location>
</feature>
<evidence type="ECO:0000313" key="3">
    <source>
        <dbReference type="Proteomes" id="UP000691718"/>
    </source>
</evidence>
<dbReference type="Pfam" id="PF08208">
    <property type="entry name" value="RNA_polI_A34"/>
    <property type="match status" value="1"/>
</dbReference>
<dbReference type="OrthoDB" id="8197684at2759"/>
<feature type="compositionally biased region" description="Basic and acidic residues" evidence="1">
    <location>
        <begin position="491"/>
        <end position="511"/>
    </location>
</feature>
<feature type="region of interest" description="Disordered" evidence="1">
    <location>
        <begin position="54"/>
        <end position="173"/>
    </location>
</feature>
<organism evidence="2 3">
    <name type="scientific">Parnassius apollo</name>
    <name type="common">Apollo butterfly</name>
    <name type="synonym">Papilio apollo</name>
    <dbReference type="NCBI Taxonomy" id="110799"/>
    <lineage>
        <taxon>Eukaryota</taxon>
        <taxon>Metazoa</taxon>
        <taxon>Ecdysozoa</taxon>
        <taxon>Arthropoda</taxon>
        <taxon>Hexapoda</taxon>
        <taxon>Insecta</taxon>
        <taxon>Pterygota</taxon>
        <taxon>Neoptera</taxon>
        <taxon>Endopterygota</taxon>
        <taxon>Lepidoptera</taxon>
        <taxon>Glossata</taxon>
        <taxon>Ditrysia</taxon>
        <taxon>Papilionoidea</taxon>
        <taxon>Papilionidae</taxon>
        <taxon>Parnassiinae</taxon>
        <taxon>Parnassini</taxon>
        <taxon>Parnassius</taxon>
        <taxon>Parnassius</taxon>
    </lineage>
</organism>
<name>A0A8S3XTT6_PARAO</name>
<feature type="compositionally biased region" description="Basic and acidic residues" evidence="1">
    <location>
        <begin position="150"/>
        <end position="161"/>
    </location>
</feature>